<feature type="region of interest" description="Disordered" evidence="1">
    <location>
        <begin position="1"/>
        <end position="197"/>
    </location>
</feature>
<reference evidence="2" key="1">
    <citation type="submission" date="2014-12" db="EMBL/GenBank/DDBJ databases">
        <title>Genome Sequence of Valsa Canker Pathogens Uncovers a Specific Adaption of Colonization on Woody Bark.</title>
        <authorList>
            <person name="Yin Z."/>
            <person name="Liu H."/>
            <person name="Gao X."/>
            <person name="Li Z."/>
            <person name="Song N."/>
            <person name="Ke X."/>
            <person name="Dai Q."/>
            <person name="Wu Y."/>
            <person name="Sun Y."/>
            <person name="Xu J.-R."/>
            <person name="Kang Z.K."/>
            <person name="Wang L."/>
            <person name="Huang L."/>
        </authorList>
    </citation>
    <scope>NUCLEOTIDE SEQUENCE [LARGE SCALE GENOMIC DNA]</scope>
    <source>
        <strain evidence="2">03-8</strain>
    </source>
</reference>
<evidence type="ECO:0000256" key="1">
    <source>
        <dbReference type="SAM" id="MobiDB-lite"/>
    </source>
</evidence>
<evidence type="ECO:0000313" key="3">
    <source>
        <dbReference type="Proteomes" id="UP000078559"/>
    </source>
</evidence>
<name>A0A194W881_CYTMA</name>
<dbReference type="EMBL" id="CM003105">
    <property type="protein sequence ID" value="KUI72290.1"/>
    <property type="molecule type" value="Genomic_DNA"/>
</dbReference>
<keyword evidence="3" id="KW-1185">Reference proteome</keyword>
<gene>
    <name evidence="2" type="ORF">VM1G_07748</name>
</gene>
<organism evidence="2 3">
    <name type="scientific">Cytospora mali</name>
    <name type="common">Apple Valsa canker fungus</name>
    <name type="synonym">Valsa mali</name>
    <dbReference type="NCBI Taxonomy" id="578113"/>
    <lineage>
        <taxon>Eukaryota</taxon>
        <taxon>Fungi</taxon>
        <taxon>Dikarya</taxon>
        <taxon>Ascomycota</taxon>
        <taxon>Pezizomycotina</taxon>
        <taxon>Sordariomycetes</taxon>
        <taxon>Sordariomycetidae</taxon>
        <taxon>Diaporthales</taxon>
        <taxon>Cytosporaceae</taxon>
        <taxon>Cytospora</taxon>
    </lineage>
</organism>
<proteinExistence type="predicted"/>
<sequence length="197" mass="21272">MGCMGSKECNQQQDQPNNNPQRPIPIPELGADALAAQLFSTPRNPNRQRARQQDLGTYRTPLHHSSALPNASPESQISQSFETGQFRPNISPETRATLSMLSRYHIYPGPGLGGIPHPRPRPHSTDTLPLYEPRPGSNPAEDDRQAAADASGSGPGEPGGAVRRAGTGWSAVSQYSGPPPSYRTVESRQTTWRSGRG</sequence>
<dbReference type="AlphaFoldDB" id="A0A194W881"/>
<feature type="compositionally biased region" description="Polar residues" evidence="1">
    <location>
        <begin position="187"/>
        <end position="197"/>
    </location>
</feature>
<accession>A0A194W881</accession>
<feature type="compositionally biased region" description="Polar residues" evidence="1">
    <location>
        <begin position="67"/>
        <end position="100"/>
    </location>
</feature>
<feature type="compositionally biased region" description="Low complexity" evidence="1">
    <location>
        <begin position="10"/>
        <end position="21"/>
    </location>
</feature>
<protein>
    <submittedName>
        <fullName evidence="2">Uncharacterized protein</fullName>
    </submittedName>
</protein>
<evidence type="ECO:0000313" key="2">
    <source>
        <dbReference type="EMBL" id="KUI72290.1"/>
    </source>
</evidence>
<dbReference type="Proteomes" id="UP000078559">
    <property type="component" value="Chromosome 8"/>
</dbReference>